<keyword evidence="4" id="KW-1185">Reference proteome</keyword>
<keyword evidence="1" id="KW-0175">Coiled coil</keyword>
<dbReference type="SUPFAM" id="SSF52540">
    <property type="entry name" value="P-loop containing nucleoside triphosphate hydrolases"/>
    <property type="match status" value="1"/>
</dbReference>
<dbReference type="InterPro" id="IPR049050">
    <property type="entry name" value="nSTAND3"/>
</dbReference>
<dbReference type="Gene3D" id="3.40.1350.10">
    <property type="match status" value="1"/>
</dbReference>
<feature type="coiled-coil region" evidence="1">
    <location>
        <begin position="228"/>
        <end position="255"/>
    </location>
</feature>
<comment type="caution">
    <text evidence="3">The sequence shown here is derived from an EMBL/GenBank/DDBJ whole genome shotgun (WGS) entry which is preliminary data.</text>
</comment>
<sequence length="798" mass="94072">MNIPTDFLTPTDFEEFSNRISEVLFNKEIIGFGEGKDNGIDGIDNIVTPSIVIQSKRYQSRTTPASFVKIAIKEIDKIRETSLKFEWEKKFEYVIVTSVKLNPISRKKIRAHAKELMSSDINIIDGGVLKDLSSNEKYEKIFIDFDLKKENLIELLKYHKQECISLESREYFSDFNEKYFVETEVLYKLYDLLNNEHIAILTGGPGVGKTTMCKMIGSLFSAKCDGDYIILERNIDEIQKLIDFYNENFRQENSKKLFVVFDDFLGRTALETSERQIKKLRSLYSLVNNSENLFVLLNSRTQILSAAKNEDIEFGQLIDDKDNKKVTIDLSKYSSIEKARIFRKNIEFQFDSQSKAEKKIMDIKYCELINGKKYRSIVNHRNFNPRLIELIASQSLKSEGNYFDYCIKALDDPSKLYTRLFTKLPETHQLFLICLYCFDEYPVILLDMEASYKEILADDTYDLMQIEQDLEDSWIVVKNDSSLKNERVEFINPSIIDFISNKKNKNSFFEKITKNTRFLSQLVRADDTVKLYKMIRKNYDWFYDKDRFAGEKLSCLLEQEEIVDGKNFIELLYQFKGKYHRKPIENSSLSILPLIYVYEDWSDLVRELYFSKNRDAKNIFLQELLYSKINNRLVENMLDTTADLDSLAEYLEYLIEEIYDSKFEQNELIDFAEEASGLNLYSAFFYCKERRLQEVIDDYYQVDDLLDFNNLSDCEEDKKLEVRAVLKKHEENIYHELSSTFFEDKTEDFNFDFSGVEEYIIEQIEEHLQFPIYDDKEIETFHLNDVETVDSILGISLM</sequence>
<evidence type="ECO:0000256" key="1">
    <source>
        <dbReference type="SAM" id="Coils"/>
    </source>
</evidence>
<accession>A0ABT0AQX1</accession>
<name>A0ABT0AQX1_9LACT</name>
<dbReference type="Proteomes" id="UP001522450">
    <property type="component" value="Unassembled WGS sequence"/>
</dbReference>
<gene>
    <name evidence="3" type="ORF">GYN21_02530</name>
</gene>
<protein>
    <recommendedName>
        <fullName evidence="2">Novel STAND NTPase 3 domain-containing protein</fullName>
    </recommendedName>
</protein>
<evidence type="ECO:0000313" key="4">
    <source>
        <dbReference type="Proteomes" id="UP001522450"/>
    </source>
</evidence>
<dbReference type="InterPro" id="IPR027417">
    <property type="entry name" value="P-loop_NTPase"/>
</dbReference>
<evidence type="ECO:0000259" key="2">
    <source>
        <dbReference type="Pfam" id="PF20720"/>
    </source>
</evidence>
<proteinExistence type="predicted"/>
<feature type="domain" description="Novel STAND NTPase 3" evidence="2">
    <location>
        <begin position="180"/>
        <end position="347"/>
    </location>
</feature>
<dbReference type="RefSeq" id="WP_244034234.1">
    <property type="nucleotide sequence ID" value="NZ_JAAECS010000002.1"/>
</dbReference>
<dbReference type="InterPro" id="IPR011856">
    <property type="entry name" value="tRNA_endonuc-like_dom_sf"/>
</dbReference>
<dbReference type="Pfam" id="PF20720">
    <property type="entry name" value="nSTAND3"/>
    <property type="match status" value="1"/>
</dbReference>
<dbReference type="EMBL" id="JAAECS010000002">
    <property type="protein sequence ID" value="MCJ1989086.1"/>
    <property type="molecule type" value="Genomic_DNA"/>
</dbReference>
<organism evidence="3 4">
    <name type="scientific">Pseudolactococcus carnosus</name>
    <dbReference type="NCBI Taxonomy" id="2749961"/>
    <lineage>
        <taxon>Bacteria</taxon>
        <taxon>Bacillati</taxon>
        <taxon>Bacillota</taxon>
        <taxon>Bacilli</taxon>
        <taxon>Lactobacillales</taxon>
        <taxon>Streptococcaceae</taxon>
        <taxon>Pseudolactococcus</taxon>
    </lineage>
</organism>
<evidence type="ECO:0000313" key="3">
    <source>
        <dbReference type="EMBL" id="MCJ1989086.1"/>
    </source>
</evidence>
<reference evidence="3 4" key="1">
    <citation type="journal article" date="2022" name="Microbiol. Res.">
        <title>Comparative genome analysis, predicted lifestyle and antimicrobial strategies of Lactococcus carnosus and Lactococcus paracarnosus isolated from meat.</title>
        <authorList>
            <person name="Werum V."/>
            <person name="Ehrmann M."/>
            <person name="Vogel R."/>
            <person name="Hilgarth M."/>
        </authorList>
    </citation>
    <scope>NUCLEOTIDE SEQUENCE [LARGE SCALE GENOMIC DNA]</scope>
    <source>
        <strain evidence="3 4">TMW22177</strain>
    </source>
</reference>